<keyword evidence="1" id="KW-0217">Developmental protein</keyword>
<evidence type="ECO:0000259" key="3">
    <source>
        <dbReference type="PROSITE" id="PS50097"/>
    </source>
</evidence>
<reference evidence="4" key="4">
    <citation type="submission" date="2025-08" db="UniProtKB">
        <authorList>
            <consortium name="Ensembl"/>
        </authorList>
    </citation>
    <scope>IDENTIFICATION</scope>
</reference>
<dbReference type="PANTHER" id="PTHR23231">
    <property type="entry name" value="GERM CELL-LESS PROTEIN"/>
    <property type="match status" value="1"/>
</dbReference>
<dbReference type="PROSITE" id="PS50097">
    <property type="entry name" value="BTB"/>
    <property type="match status" value="1"/>
</dbReference>
<reference evidence="4" key="5">
    <citation type="submission" date="2025-09" db="UniProtKB">
        <authorList>
            <consortium name="Ensembl"/>
        </authorList>
    </citation>
    <scope>IDENTIFICATION</scope>
</reference>
<name>A0A671DL86_RHIFE</name>
<dbReference type="GeneTree" id="ENSGT00940000163246"/>
<evidence type="ECO:0000256" key="2">
    <source>
        <dbReference type="SAM" id="MobiDB-lite"/>
    </source>
</evidence>
<evidence type="ECO:0000256" key="1">
    <source>
        <dbReference type="ARBA" id="ARBA00022473"/>
    </source>
</evidence>
<feature type="region of interest" description="Disordered" evidence="2">
    <location>
        <begin position="1"/>
        <end position="62"/>
    </location>
</feature>
<dbReference type="InParanoid" id="A0A671DL86"/>
<reference evidence="5" key="3">
    <citation type="submission" date="2018-12" db="EMBL/GenBank/DDBJ databases">
        <title>G10K-VGP greater horseshoe bat female genome, primary haplotype.</title>
        <authorList>
            <person name="Teeling E."/>
            <person name="Myers G."/>
            <person name="Vernes S."/>
            <person name="Pippel M."/>
            <person name="Winkler S."/>
            <person name="Fedrigo O."/>
            <person name="Rhie A."/>
            <person name="Koren S."/>
            <person name="Phillippy A."/>
            <person name="Lewin H."/>
            <person name="Damas J."/>
            <person name="Howe K."/>
            <person name="Mountcastle J."/>
            <person name="Jarvis E.D."/>
        </authorList>
    </citation>
    <scope>NUCLEOTIDE SEQUENCE [LARGE SCALE GENOMIC DNA]</scope>
</reference>
<dbReference type="GO" id="GO:0005634">
    <property type="term" value="C:nucleus"/>
    <property type="evidence" value="ECO:0007669"/>
    <property type="project" value="TreeGrafter"/>
</dbReference>
<organism evidence="4 5">
    <name type="scientific">Rhinolophus ferrumequinum</name>
    <name type="common">Greater horseshoe bat</name>
    <dbReference type="NCBI Taxonomy" id="59479"/>
    <lineage>
        <taxon>Eukaryota</taxon>
        <taxon>Metazoa</taxon>
        <taxon>Chordata</taxon>
        <taxon>Craniata</taxon>
        <taxon>Vertebrata</taxon>
        <taxon>Euteleostomi</taxon>
        <taxon>Mammalia</taxon>
        <taxon>Eutheria</taxon>
        <taxon>Laurasiatheria</taxon>
        <taxon>Chiroptera</taxon>
        <taxon>Yinpterochiroptera</taxon>
        <taxon>Rhinolophoidea</taxon>
        <taxon>Rhinolophidae</taxon>
        <taxon>Rhinolophinae</taxon>
        <taxon>Rhinolophus</taxon>
    </lineage>
</organism>
<dbReference type="GO" id="GO:0007281">
    <property type="term" value="P:germ cell development"/>
    <property type="evidence" value="ECO:0007669"/>
    <property type="project" value="InterPro"/>
</dbReference>
<evidence type="ECO:0000313" key="5">
    <source>
        <dbReference type="Proteomes" id="UP000472240"/>
    </source>
</evidence>
<sequence>MGSLGSRILRHTESEIAETHEPEPQAGPSYVSGSRKRRQSRGPSLDQESGNSSTSLDQEDNLQIVSTSHSKKVKITSEHAYQTLFLNAETSDIKIRALGKVWCLHKMFLCQSDYFATMFRGSWKESHEDIIDLDVNDPNIDAESLHFVLGSLYRDEFVLSEPLQVPRVLATAFTLQMEIRDCISKEPKLTN</sequence>
<accession>A0A671DL86</accession>
<evidence type="ECO:0000313" key="4">
    <source>
        <dbReference type="Ensembl" id="ENSRFEP00010000115.1"/>
    </source>
</evidence>
<feature type="compositionally biased region" description="Basic and acidic residues" evidence="2">
    <location>
        <begin position="10"/>
        <end position="23"/>
    </location>
</feature>
<dbReference type="Ensembl" id="ENSRFET00010000128.1">
    <property type="protein sequence ID" value="ENSRFEP00010000115.1"/>
    <property type="gene ID" value="ENSRFEG00010000084.1"/>
</dbReference>
<dbReference type="InterPro" id="IPR043380">
    <property type="entry name" value="Gcl-like"/>
</dbReference>
<protein>
    <recommendedName>
        <fullName evidence="3">BTB domain-containing protein</fullName>
    </recommendedName>
</protein>
<feature type="compositionally biased region" description="Polar residues" evidence="2">
    <location>
        <begin position="46"/>
        <end position="62"/>
    </location>
</feature>
<dbReference type="Proteomes" id="UP000472240">
    <property type="component" value="Chromosome 1"/>
</dbReference>
<dbReference type="InterPro" id="IPR000210">
    <property type="entry name" value="BTB/POZ_dom"/>
</dbReference>
<keyword evidence="5" id="KW-1185">Reference proteome</keyword>
<dbReference type="OMA" id="WKESHED"/>
<proteinExistence type="predicted"/>
<dbReference type="SUPFAM" id="SSF54695">
    <property type="entry name" value="POZ domain"/>
    <property type="match status" value="1"/>
</dbReference>
<feature type="domain" description="BTB" evidence="3">
    <location>
        <begin position="91"/>
        <end position="161"/>
    </location>
</feature>
<dbReference type="Gene3D" id="3.30.710.10">
    <property type="entry name" value="Potassium Channel Kv1.1, Chain A"/>
    <property type="match status" value="1"/>
</dbReference>
<dbReference type="InterPro" id="IPR011333">
    <property type="entry name" value="SKP1/BTB/POZ_sf"/>
</dbReference>
<dbReference type="Pfam" id="PF00651">
    <property type="entry name" value="BTB"/>
    <property type="match status" value="1"/>
</dbReference>
<reference evidence="4 5" key="1">
    <citation type="journal article" date="2015" name="Annu Rev Anim Biosci">
        <title>The Genome 10K Project: a way forward.</title>
        <authorList>
            <person name="Koepfli K.P."/>
            <person name="Paten B."/>
            <person name="O'Brien S.J."/>
            <person name="Koepfli K.P."/>
            <person name="Paten B."/>
            <person name="Antunes A."/>
            <person name="Belov K."/>
            <person name="Bustamante C."/>
            <person name="Castoe T.A."/>
            <person name="Clawson H."/>
            <person name="Crawford A.J."/>
            <person name="Diekhans M."/>
            <person name="Distel D."/>
            <person name="Durbin R."/>
            <person name="Earl D."/>
            <person name="Fujita M.K."/>
            <person name="Gamble T."/>
            <person name="Georges A."/>
            <person name="Gemmell N."/>
            <person name="Gilbert M.T."/>
            <person name="Graves J.M."/>
            <person name="Green R.E."/>
            <person name="Hickey G."/>
            <person name="Jarvis E.D."/>
            <person name="Johnson W."/>
            <person name="Komissarov A."/>
            <person name="Korf I."/>
            <person name="Kuhn R."/>
            <person name="Larkin D.M."/>
            <person name="Lewin H."/>
            <person name="Lopez J.V."/>
            <person name="Ma J."/>
            <person name="Marques-Bonet T."/>
            <person name="Miller W."/>
            <person name="Murphy R."/>
            <person name="Pevzner P."/>
            <person name="Shapiro B."/>
            <person name="Steiner C."/>
            <person name="Tamazian G."/>
            <person name="Venkatesh B."/>
            <person name="Wang J."/>
            <person name="Wayne R."/>
            <person name="Wiley E."/>
            <person name="Yang H."/>
            <person name="Zhang G."/>
            <person name="Haussler D."/>
            <person name="Ryder O."/>
            <person name="O'Brien S.J."/>
        </authorList>
    </citation>
    <scope>NUCLEOTIDE SEQUENCE</scope>
</reference>
<dbReference type="AlphaFoldDB" id="A0A671DL86"/>
<reference evidence="4 5" key="2">
    <citation type="journal article" date="2018" name="Annu Rev Anim Biosci">
        <title>Bat Biology, Genomes, and the Bat1K Project: To Generate Chromosome-Level Genomes for All Living Bat Species.</title>
        <authorList>
            <person name="Teeling E.C."/>
            <person name="Vernes S.C."/>
            <person name="Davalos L.M."/>
            <person name="Ray D.A."/>
            <person name="Gilbert M.T.P."/>
            <person name="Myers E."/>
        </authorList>
    </citation>
    <scope>NUCLEOTIDE SEQUENCE</scope>
</reference>
<dbReference type="SMART" id="SM00225">
    <property type="entry name" value="BTB"/>
    <property type="match status" value="1"/>
</dbReference>
<dbReference type="PANTHER" id="PTHR23231:SF3">
    <property type="entry name" value="BTB DOMAIN CONTAINING 35, FAMILY MEMBER 10-RELATED"/>
    <property type="match status" value="1"/>
</dbReference>